<dbReference type="EMBL" id="FAXA01000396">
    <property type="protein sequence ID" value="CUV03363.1"/>
    <property type="molecule type" value="Genomic_DNA"/>
</dbReference>
<proteinExistence type="predicted"/>
<dbReference type="AlphaFoldDB" id="A0A170QAX6"/>
<dbReference type="SUPFAM" id="SSF69118">
    <property type="entry name" value="AhpD-like"/>
    <property type="match status" value="1"/>
</dbReference>
<sequence length="79" mass="8705">MARIKLIPTEDLTPGLREIAKGAEAHKLNPAIFQAAGNLPAAYEAFWDFYGPLKLAGLLEQRLKELVRLKIADLNDCAT</sequence>
<gene>
    <name evidence="1" type="ORF">MGWOODY_Clf2363</name>
</gene>
<evidence type="ECO:0008006" key="2">
    <source>
        <dbReference type="Google" id="ProtNLM"/>
    </source>
</evidence>
<name>A0A170QAX6_9ZZZZ</name>
<dbReference type="InterPro" id="IPR029032">
    <property type="entry name" value="AhpD-like"/>
</dbReference>
<reference evidence="1" key="1">
    <citation type="submission" date="2015-10" db="EMBL/GenBank/DDBJ databases">
        <authorList>
            <person name="Gilbert D.G."/>
        </authorList>
    </citation>
    <scope>NUCLEOTIDE SEQUENCE</scope>
</reference>
<protein>
    <recommendedName>
        <fullName evidence="2">Carboxymuconolactone decarboxylase-like domain-containing protein</fullName>
    </recommendedName>
</protein>
<organism evidence="1">
    <name type="scientific">hydrothermal vent metagenome</name>
    <dbReference type="NCBI Taxonomy" id="652676"/>
    <lineage>
        <taxon>unclassified sequences</taxon>
        <taxon>metagenomes</taxon>
        <taxon>ecological metagenomes</taxon>
    </lineage>
</organism>
<evidence type="ECO:0000313" key="1">
    <source>
        <dbReference type="EMBL" id="CUV03363.1"/>
    </source>
</evidence>
<dbReference type="Gene3D" id="1.20.1290.10">
    <property type="entry name" value="AhpD-like"/>
    <property type="match status" value="1"/>
</dbReference>
<accession>A0A170QAX6</accession>